<dbReference type="InterPro" id="IPR008250">
    <property type="entry name" value="ATPase_P-typ_transduc_dom_A_sf"/>
</dbReference>
<name>A0A6I0FAF3_9FIRM</name>
<feature type="transmembrane region" description="Helical" evidence="14">
    <location>
        <begin position="407"/>
        <end position="430"/>
    </location>
</feature>
<dbReference type="Gene3D" id="1.20.1110.10">
    <property type="entry name" value="Calcium-transporting ATPase, transmembrane domain"/>
    <property type="match status" value="1"/>
</dbReference>
<evidence type="ECO:0000256" key="12">
    <source>
        <dbReference type="ARBA" id="ARBA00023136"/>
    </source>
</evidence>
<dbReference type="NCBIfam" id="TIGR01494">
    <property type="entry name" value="ATPase_P-type"/>
    <property type="match status" value="2"/>
</dbReference>
<evidence type="ECO:0000256" key="4">
    <source>
        <dbReference type="ARBA" id="ARBA00022475"/>
    </source>
</evidence>
<dbReference type="SUPFAM" id="SSF81665">
    <property type="entry name" value="Calcium ATPase, transmembrane domain M"/>
    <property type="match status" value="1"/>
</dbReference>
<keyword evidence="11 14" id="KW-1133">Transmembrane helix</keyword>
<evidence type="ECO:0000256" key="3">
    <source>
        <dbReference type="ARBA" id="ARBA00012790"/>
    </source>
</evidence>
<dbReference type="GO" id="GO:0005886">
    <property type="term" value="C:plasma membrane"/>
    <property type="evidence" value="ECO:0007669"/>
    <property type="project" value="UniProtKB-SubCell"/>
</dbReference>
<dbReference type="SUPFAM" id="SSF56784">
    <property type="entry name" value="HAD-like"/>
    <property type="match status" value="1"/>
</dbReference>
<feature type="domain" description="Cation-transporting P-type ATPase N-terminal" evidence="15">
    <location>
        <begin position="134"/>
        <end position="208"/>
    </location>
</feature>
<protein>
    <recommendedName>
        <fullName evidence="3">P-type Ca(2+) transporter</fullName>
        <ecNumber evidence="3">7.2.2.10</ecNumber>
    </recommendedName>
</protein>
<evidence type="ECO:0000313" key="17">
    <source>
        <dbReference type="Proteomes" id="UP000432715"/>
    </source>
</evidence>
<feature type="transmembrane region" description="Helical" evidence="14">
    <location>
        <begin position="981"/>
        <end position="1002"/>
    </location>
</feature>
<gene>
    <name evidence="16" type="ORF">F8154_05485</name>
</gene>
<dbReference type="PRINTS" id="PR00120">
    <property type="entry name" value="HATPASE"/>
</dbReference>
<keyword evidence="4" id="KW-1003">Cell membrane</keyword>
<dbReference type="GO" id="GO:0005388">
    <property type="term" value="F:P-type calcium transporter activity"/>
    <property type="evidence" value="ECO:0007669"/>
    <property type="project" value="UniProtKB-EC"/>
</dbReference>
<evidence type="ECO:0000256" key="5">
    <source>
        <dbReference type="ARBA" id="ARBA00022568"/>
    </source>
</evidence>
<dbReference type="Gene3D" id="3.40.1110.10">
    <property type="entry name" value="Calcium-transporting ATPase, cytoplasmic domain N"/>
    <property type="match status" value="1"/>
</dbReference>
<keyword evidence="8" id="KW-0547">Nucleotide-binding</keyword>
<sequence length="1025" mass="112806">MEEINFYVLSSIPGRIRFKSSELYQNPNIARCIYKGLAEVKDINRAIINIYSSTILVIFNDKALNAEEVFNVVKDIIRSYQTTLTLEEETKASISVTKDSVVPLKKAIGNEDNIIALKANYKKPYRKNTLDHHSFYKMSINEIKLLLKSDIDMGLQEAEALKVLESIGYNEFEGKKKMSVISMFFQQFNDYIMKLLLAASGASMFLGQVADAITIIAIVVVEAILGVWQNYKAERSLEALEKYTAPVSKVIRDGETKIIPSRNLVPGDIICFEAGDIVPADARLINSSNLQLHEASLTGESEAIEKTYKINYTKDVPLADRKNMVFLGTRVIKGNGKAIVVNTGMNTEMGKIAKLIDETEEVLTPLQKDLNRLAKVITWGCVGISIGVIISGVLGGQPFLEMLRTGVSLAVGAIPEGLSTVLAISLAFGVQRMSKKGAIVKRLPSVETLSCADIICTDKTGTLTTGQMTVTEVYTFNKEYKIGGDANKAYGDFYHKDKAIDVEGDKTLKQLITVAYLCNNAHYKIKDNEEFQMLGDPTEVALKVLAEKAKLKIDHMNCYTRVKELAFDSEIKKMTVICKDHEDKYTVNIKGAPDVILNKCNKLLDEKGIIREITSDDLNAINRYIDNMAEKSLRVMAFGFKELSTIPDTEDEIEEDVVFLGLTGLIDPPRPRVASSIKKCHKAGIKVVMITGDHKKTALAIGKQINLLDKGGTILTGLELDQLSDKELTDIIDDIVIFARTSPNQKLKIVKALKNKGHIVAMTGDGINDAPAIKEANIGIAMGKAGTDVTREAASIILVDDNFTTIVKAIEEGRGISGNVKKFIRYVLTGNIGAVFTILTASLLRMPTPLIASQILMINLVTEGIPALALGLDSPSYNIMEEPPRDAKKSIFDKPLLKKIISRGLLMGLSALGLFTGTYLFTGNITRARTLAYAGIVVNQMLHVFDCREKTITENKYLLPAVGISTLILVGSIYIPAIAHLFGTCPLSIIDWIALLFMATFIGRLDYIKEKATRLVTNRMMPIPA</sequence>
<keyword evidence="6 14" id="KW-0812">Transmembrane</keyword>
<evidence type="ECO:0000256" key="7">
    <source>
        <dbReference type="ARBA" id="ARBA00022723"/>
    </source>
</evidence>
<evidence type="ECO:0000256" key="6">
    <source>
        <dbReference type="ARBA" id="ARBA00022692"/>
    </source>
</evidence>
<keyword evidence="5" id="KW-0106">Calcium</keyword>
<proteinExistence type="inferred from homology"/>
<comment type="caution">
    <text evidence="16">The sequence shown here is derived from an EMBL/GenBank/DDBJ whole genome shotgun (WGS) entry which is preliminary data.</text>
</comment>
<feature type="transmembrane region" description="Helical" evidence="14">
    <location>
        <begin position="376"/>
        <end position="395"/>
    </location>
</feature>
<accession>A0A6I0FAF3</accession>
<dbReference type="InterPro" id="IPR023298">
    <property type="entry name" value="ATPase_P-typ_TM_dom_sf"/>
</dbReference>
<evidence type="ECO:0000259" key="15">
    <source>
        <dbReference type="SMART" id="SM00831"/>
    </source>
</evidence>
<dbReference type="AlphaFoldDB" id="A0A6I0FAF3"/>
<dbReference type="Proteomes" id="UP000432715">
    <property type="component" value="Unassembled WGS sequence"/>
</dbReference>
<evidence type="ECO:0000256" key="13">
    <source>
        <dbReference type="ARBA" id="ARBA00048694"/>
    </source>
</evidence>
<feature type="transmembrane region" description="Helical" evidence="14">
    <location>
        <begin position="957"/>
        <end position="975"/>
    </location>
</feature>
<feature type="transmembrane region" description="Helical" evidence="14">
    <location>
        <begin position="212"/>
        <end position="231"/>
    </location>
</feature>
<dbReference type="SUPFAM" id="SSF81653">
    <property type="entry name" value="Calcium ATPase, transduction domain A"/>
    <property type="match status" value="1"/>
</dbReference>
<dbReference type="Pfam" id="PF19991">
    <property type="entry name" value="HMA_2"/>
    <property type="match status" value="1"/>
</dbReference>
<dbReference type="GO" id="GO:0016887">
    <property type="term" value="F:ATP hydrolysis activity"/>
    <property type="evidence" value="ECO:0007669"/>
    <property type="project" value="InterPro"/>
</dbReference>
<dbReference type="PANTHER" id="PTHR42861">
    <property type="entry name" value="CALCIUM-TRANSPORTING ATPASE"/>
    <property type="match status" value="1"/>
</dbReference>
<evidence type="ECO:0000256" key="9">
    <source>
        <dbReference type="ARBA" id="ARBA00022840"/>
    </source>
</evidence>
<dbReference type="Pfam" id="PF00690">
    <property type="entry name" value="Cation_ATPase_N"/>
    <property type="match status" value="1"/>
</dbReference>
<dbReference type="RefSeq" id="WP_151860600.1">
    <property type="nucleotide sequence ID" value="NZ_WBZC01000015.1"/>
</dbReference>
<evidence type="ECO:0000256" key="14">
    <source>
        <dbReference type="SAM" id="Phobius"/>
    </source>
</evidence>
<dbReference type="Gene3D" id="3.40.50.1000">
    <property type="entry name" value="HAD superfamily/HAD-like"/>
    <property type="match status" value="1"/>
</dbReference>
<dbReference type="SFLD" id="SFLDF00027">
    <property type="entry name" value="p-type_atpase"/>
    <property type="match status" value="1"/>
</dbReference>
<evidence type="ECO:0000256" key="8">
    <source>
        <dbReference type="ARBA" id="ARBA00022741"/>
    </source>
</evidence>
<dbReference type="InterPro" id="IPR059000">
    <property type="entry name" value="ATPase_P-type_domA"/>
</dbReference>
<dbReference type="InterPro" id="IPR018303">
    <property type="entry name" value="ATPase_P-typ_P_site"/>
</dbReference>
<dbReference type="InterPro" id="IPR036412">
    <property type="entry name" value="HAD-like_sf"/>
</dbReference>
<dbReference type="OrthoDB" id="9760364at2"/>
<reference evidence="16 17" key="1">
    <citation type="submission" date="2019-10" db="EMBL/GenBank/DDBJ databases">
        <title>Alkaliphilus serpentinus sp. nov. and Alkaliphilus pronyensis sp. nov., two novel anaerobic alkaliphilic species isolated from the serpentinized-hosted hydrothermal field of the Prony Bay (New Caledonia).</title>
        <authorList>
            <person name="Postec A."/>
        </authorList>
    </citation>
    <scope>NUCLEOTIDE SEQUENCE [LARGE SCALE GENOMIC DNA]</scope>
    <source>
        <strain evidence="16 17">LacV</strain>
    </source>
</reference>
<dbReference type="SFLD" id="SFLDS00003">
    <property type="entry name" value="Haloacid_Dehalogenase"/>
    <property type="match status" value="1"/>
</dbReference>
<dbReference type="InterPro" id="IPR004014">
    <property type="entry name" value="ATPase_P-typ_cation-transptr_N"/>
</dbReference>
<dbReference type="EMBL" id="WBZC01000015">
    <property type="protein sequence ID" value="KAB3535753.1"/>
    <property type="molecule type" value="Genomic_DNA"/>
</dbReference>
<dbReference type="InterPro" id="IPR001757">
    <property type="entry name" value="P_typ_ATPase"/>
</dbReference>
<dbReference type="GO" id="GO:0005524">
    <property type="term" value="F:ATP binding"/>
    <property type="evidence" value="ECO:0007669"/>
    <property type="project" value="UniProtKB-KW"/>
</dbReference>
<keyword evidence="10" id="KW-1278">Translocase</keyword>
<dbReference type="Gene3D" id="2.70.150.10">
    <property type="entry name" value="Calcium-transporting ATPase, cytoplasmic transduction domain A"/>
    <property type="match status" value="1"/>
</dbReference>
<keyword evidence="5" id="KW-0813">Transport</keyword>
<keyword evidence="5" id="KW-0109">Calcium transport</keyword>
<dbReference type="EC" id="7.2.2.10" evidence="3"/>
<dbReference type="SMART" id="SM00831">
    <property type="entry name" value="Cation_ATPase_N"/>
    <property type="match status" value="1"/>
</dbReference>
<dbReference type="InterPro" id="IPR044492">
    <property type="entry name" value="P_typ_ATPase_HD_dom"/>
</dbReference>
<feature type="transmembrane region" description="Helical" evidence="14">
    <location>
        <begin position="904"/>
        <end position="922"/>
    </location>
</feature>
<comment type="catalytic activity">
    <reaction evidence="13">
        <text>Ca(2+)(in) + ATP + H2O = Ca(2+)(out) + ADP + phosphate + H(+)</text>
        <dbReference type="Rhea" id="RHEA:18105"/>
        <dbReference type="ChEBI" id="CHEBI:15377"/>
        <dbReference type="ChEBI" id="CHEBI:15378"/>
        <dbReference type="ChEBI" id="CHEBI:29108"/>
        <dbReference type="ChEBI" id="CHEBI:30616"/>
        <dbReference type="ChEBI" id="CHEBI:43474"/>
        <dbReference type="ChEBI" id="CHEBI:456216"/>
        <dbReference type="EC" id="7.2.2.10"/>
    </reaction>
</comment>
<keyword evidence="5" id="KW-0406">Ion transport</keyword>
<evidence type="ECO:0000313" key="16">
    <source>
        <dbReference type="EMBL" id="KAB3535753.1"/>
    </source>
</evidence>
<comment type="subcellular location">
    <subcellularLocation>
        <location evidence="1">Cell membrane</location>
        <topology evidence="1">Multi-pass membrane protein</topology>
    </subcellularLocation>
</comment>
<keyword evidence="12 14" id="KW-0472">Membrane</keyword>
<keyword evidence="9" id="KW-0067">ATP-binding</keyword>
<dbReference type="FunFam" id="3.40.50.1000:FF:000028">
    <property type="entry name" value="Calcium-transporting P-type ATPase, putative"/>
    <property type="match status" value="1"/>
</dbReference>
<dbReference type="Pfam" id="PF00122">
    <property type="entry name" value="E1-E2_ATPase"/>
    <property type="match status" value="1"/>
</dbReference>
<dbReference type="SFLD" id="SFLDG00002">
    <property type="entry name" value="C1.7:_P-type_atpase_like"/>
    <property type="match status" value="1"/>
</dbReference>
<keyword evidence="17" id="KW-1185">Reference proteome</keyword>
<dbReference type="PROSITE" id="PS00154">
    <property type="entry name" value="ATPASE_E1_E2"/>
    <property type="match status" value="1"/>
</dbReference>
<evidence type="ECO:0000256" key="2">
    <source>
        <dbReference type="ARBA" id="ARBA00005675"/>
    </source>
</evidence>
<evidence type="ECO:0000256" key="11">
    <source>
        <dbReference type="ARBA" id="ARBA00022989"/>
    </source>
</evidence>
<dbReference type="FunFam" id="2.70.150.10:FF:000016">
    <property type="entry name" value="Calcium-transporting P-type ATPase putative"/>
    <property type="match status" value="1"/>
</dbReference>
<evidence type="ECO:0000256" key="10">
    <source>
        <dbReference type="ARBA" id="ARBA00022967"/>
    </source>
</evidence>
<dbReference type="InterPro" id="IPR006068">
    <property type="entry name" value="ATPase_P-typ_cation-transptr_C"/>
</dbReference>
<dbReference type="SUPFAM" id="SSF81660">
    <property type="entry name" value="Metal cation-transporting ATPase, ATP-binding domain N"/>
    <property type="match status" value="1"/>
</dbReference>
<dbReference type="InterPro" id="IPR023214">
    <property type="entry name" value="HAD_sf"/>
</dbReference>
<feature type="transmembrane region" description="Helical" evidence="14">
    <location>
        <begin position="823"/>
        <end position="844"/>
    </location>
</feature>
<dbReference type="GO" id="GO:0046872">
    <property type="term" value="F:metal ion binding"/>
    <property type="evidence" value="ECO:0007669"/>
    <property type="project" value="UniProtKB-KW"/>
</dbReference>
<dbReference type="InterPro" id="IPR023299">
    <property type="entry name" value="ATPase_P-typ_cyto_dom_N"/>
</dbReference>
<evidence type="ECO:0000256" key="1">
    <source>
        <dbReference type="ARBA" id="ARBA00004651"/>
    </source>
</evidence>
<dbReference type="Pfam" id="PF13246">
    <property type="entry name" value="Cation_ATPase"/>
    <property type="match status" value="1"/>
</dbReference>
<keyword evidence="7" id="KW-0479">Metal-binding</keyword>
<dbReference type="PRINTS" id="PR00119">
    <property type="entry name" value="CATATPASE"/>
</dbReference>
<dbReference type="GO" id="GO:0140352">
    <property type="term" value="P:export from cell"/>
    <property type="evidence" value="ECO:0007669"/>
    <property type="project" value="UniProtKB-ARBA"/>
</dbReference>
<organism evidence="16 17">
    <name type="scientific">Alkaliphilus pronyensis</name>
    <dbReference type="NCBI Taxonomy" id="1482732"/>
    <lineage>
        <taxon>Bacteria</taxon>
        <taxon>Bacillati</taxon>
        <taxon>Bacillota</taxon>
        <taxon>Clostridia</taxon>
        <taxon>Peptostreptococcales</taxon>
        <taxon>Natronincolaceae</taxon>
        <taxon>Alkaliphilus</taxon>
    </lineage>
</organism>
<dbReference type="Pfam" id="PF00689">
    <property type="entry name" value="Cation_ATPase_C"/>
    <property type="match status" value="1"/>
</dbReference>
<comment type="similarity">
    <text evidence="2">Belongs to the cation transport ATPase (P-type) (TC 3.A.3) family. Type IIA subfamily.</text>
</comment>